<keyword evidence="3" id="KW-0378">Hydrolase</keyword>
<feature type="region of interest" description="Disordered" evidence="5">
    <location>
        <begin position="341"/>
        <end position="374"/>
    </location>
</feature>
<evidence type="ECO:0000259" key="6">
    <source>
        <dbReference type="Pfam" id="PF24827"/>
    </source>
</evidence>
<keyword evidence="4" id="KW-0862">Zinc</keyword>
<dbReference type="InterPro" id="IPR053138">
    <property type="entry name" value="N-alpha-Ac-DABA_deacetylase"/>
</dbReference>
<dbReference type="Gene3D" id="3.40.630.10">
    <property type="entry name" value="Zn peptidases"/>
    <property type="match status" value="1"/>
</dbReference>
<dbReference type="GO" id="GO:0046872">
    <property type="term" value="F:metal ion binding"/>
    <property type="evidence" value="ECO:0007669"/>
    <property type="project" value="UniProtKB-KW"/>
</dbReference>
<dbReference type="Pfam" id="PF24827">
    <property type="entry name" value="AstE_AspA_cat"/>
    <property type="match status" value="1"/>
</dbReference>
<feature type="domain" description="Succinylglutamate desuccinylase/Aspartoacylase catalytic" evidence="6">
    <location>
        <begin position="47"/>
        <end position="226"/>
    </location>
</feature>
<accession>A0A4R7JKF6</accession>
<organism evidence="7 8">
    <name type="scientific">Halospina denitrificans</name>
    <dbReference type="NCBI Taxonomy" id="332522"/>
    <lineage>
        <taxon>Bacteria</taxon>
        <taxon>Pseudomonadati</taxon>
        <taxon>Pseudomonadota</taxon>
        <taxon>Gammaproteobacteria</taxon>
        <taxon>Halospina</taxon>
    </lineage>
</organism>
<dbReference type="OrthoDB" id="9782876at2"/>
<comment type="caution">
    <text evidence="7">The sequence shown here is derived from an EMBL/GenBank/DDBJ whole genome shotgun (WGS) entry which is preliminary data.</text>
</comment>
<proteinExistence type="predicted"/>
<dbReference type="RefSeq" id="WP_133736684.1">
    <property type="nucleotide sequence ID" value="NZ_SOAX01000006.1"/>
</dbReference>
<dbReference type="PIRSF" id="PIRSF039012">
    <property type="entry name" value="ASP"/>
    <property type="match status" value="1"/>
</dbReference>
<keyword evidence="8" id="KW-1185">Reference proteome</keyword>
<dbReference type="InterPro" id="IPR043795">
    <property type="entry name" value="N-alpha-Ac-DABA-like"/>
</dbReference>
<evidence type="ECO:0000313" key="8">
    <source>
        <dbReference type="Proteomes" id="UP000295830"/>
    </source>
</evidence>
<evidence type="ECO:0000256" key="1">
    <source>
        <dbReference type="ARBA" id="ARBA00001947"/>
    </source>
</evidence>
<dbReference type="EMBL" id="SOAX01000006">
    <property type="protein sequence ID" value="TDT38462.1"/>
    <property type="molecule type" value="Genomic_DNA"/>
</dbReference>
<sequence>MAKRAAFRLGDERIPAGERLQVEVPIGRLYTQTPLHIPVEVIHGRRPGPTLLVCGAIHGDEINGVEIARRLLRTSGLKRLRGTLLVVPIVNVFGFLHQSRYMPDRRDLNRCFPGSEKGSLAGRIAYLFRTQVLDKATHVIDLHTGANHRFNLPQIRAELRNPATADMAESFAAPIVLNATLREGSLRACADAADTPVITYEAGEALRFDEVAINTGVRGTLRVMRMLEMLPNRRRGRHKPRKRAEVASTSTWMRAETDGIMRPVAGIGHRVREGQRLAVVADPFGRLESPVLSSVSGIVIGMNNLPMVNEGEALYHVARFDELDEAMKTMDAFRDRYKPLQGEERMADHPWDNDLGQDNNNGDTSPDNSDDENS</sequence>
<dbReference type="PANTHER" id="PTHR37326">
    <property type="entry name" value="BLL3975 PROTEIN"/>
    <property type="match status" value="1"/>
</dbReference>
<dbReference type="PANTHER" id="PTHR37326:SF2">
    <property type="entry name" value="SUCCINYLGLUTAMATE DESUCCINYLASE_ASPARTOACYLASE FAMILY PROTEIN"/>
    <property type="match status" value="1"/>
</dbReference>
<dbReference type="InterPro" id="IPR055438">
    <property type="entry name" value="AstE_AspA_cat"/>
</dbReference>
<dbReference type="Proteomes" id="UP000295830">
    <property type="component" value="Unassembled WGS sequence"/>
</dbReference>
<dbReference type="AlphaFoldDB" id="A0A4R7JKF6"/>
<feature type="compositionally biased region" description="Low complexity" evidence="5">
    <location>
        <begin position="353"/>
        <end position="363"/>
    </location>
</feature>
<reference evidence="7 8" key="1">
    <citation type="submission" date="2019-03" db="EMBL/GenBank/DDBJ databases">
        <title>Genomic Encyclopedia of Type Strains, Phase IV (KMG-IV): sequencing the most valuable type-strain genomes for metagenomic binning, comparative biology and taxonomic classification.</title>
        <authorList>
            <person name="Goeker M."/>
        </authorList>
    </citation>
    <scope>NUCLEOTIDE SEQUENCE [LARGE SCALE GENOMIC DNA]</scope>
    <source>
        <strain evidence="7 8">DSM 15505</strain>
    </source>
</reference>
<evidence type="ECO:0000313" key="7">
    <source>
        <dbReference type="EMBL" id="TDT38462.1"/>
    </source>
</evidence>
<evidence type="ECO:0000256" key="3">
    <source>
        <dbReference type="ARBA" id="ARBA00022801"/>
    </source>
</evidence>
<dbReference type="CDD" id="cd06251">
    <property type="entry name" value="M14_ASTE_ASPA-like"/>
    <property type="match status" value="1"/>
</dbReference>
<feature type="compositionally biased region" description="Basic and acidic residues" evidence="5">
    <location>
        <begin position="341"/>
        <end position="352"/>
    </location>
</feature>
<protein>
    <recommendedName>
        <fullName evidence="6">Succinylglutamate desuccinylase/Aspartoacylase catalytic domain-containing protein</fullName>
    </recommendedName>
</protein>
<comment type="cofactor">
    <cofactor evidence="1">
        <name>Zn(2+)</name>
        <dbReference type="ChEBI" id="CHEBI:29105"/>
    </cofactor>
</comment>
<evidence type="ECO:0000256" key="2">
    <source>
        <dbReference type="ARBA" id="ARBA00022723"/>
    </source>
</evidence>
<evidence type="ECO:0000256" key="4">
    <source>
        <dbReference type="ARBA" id="ARBA00022833"/>
    </source>
</evidence>
<gene>
    <name evidence="7" type="ORF">DES49_2439</name>
</gene>
<evidence type="ECO:0000256" key="5">
    <source>
        <dbReference type="SAM" id="MobiDB-lite"/>
    </source>
</evidence>
<dbReference type="SUPFAM" id="SSF53187">
    <property type="entry name" value="Zn-dependent exopeptidases"/>
    <property type="match status" value="1"/>
</dbReference>
<name>A0A4R7JKF6_9GAMM</name>
<keyword evidence="2" id="KW-0479">Metal-binding</keyword>
<dbReference type="GO" id="GO:0016788">
    <property type="term" value="F:hydrolase activity, acting on ester bonds"/>
    <property type="evidence" value="ECO:0007669"/>
    <property type="project" value="InterPro"/>
</dbReference>
<dbReference type="GO" id="GO:0016811">
    <property type="term" value="F:hydrolase activity, acting on carbon-nitrogen (but not peptide) bonds, in linear amides"/>
    <property type="evidence" value="ECO:0007669"/>
    <property type="project" value="InterPro"/>
</dbReference>